<organism evidence="1 2">
    <name type="scientific">Streptomyces indiaensis</name>
    <dbReference type="NCBI Taxonomy" id="284033"/>
    <lineage>
        <taxon>Bacteria</taxon>
        <taxon>Bacillati</taxon>
        <taxon>Actinomycetota</taxon>
        <taxon>Actinomycetes</taxon>
        <taxon>Kitasatosporales</taxon>
        <taxon>Streptomycetaceae</taxon>
        <taxon>Streptomyces</taxon>
    </lineage>
</organism>
<proteinExistence type="predicted"/>
<accession>A0ABN3EG39</accession>
<comment type="caution">
    <text evidence="1">The sequence shown here is derived from an EMBL/GenBank/DDBJ whole genome shotgun (WGS) entry which is preliminary data.</text>
</comment>
<sequence length="127" mass="13518">MRTDSACAGPVRTIVDAAEHAAATVSAARRADDLLGNGIPSGDVTGRRDEGGDVWKGWTVATCGADAVTRVEGPDGWAWWGRPGEQLSADFYARQSPACACHLSRFRPCTAVDGEMKWAAWVDIRLG</sequence>
<protein>
    <submittedName>
        <fullName evidence="1">Uncharacterized protein</fullName>
    </submittedName>
</protein>
<keyword evidence="2" id="KW-1185">Reference proteome</keyword>
<evidence type="ECO:0000313" key="1">
    <source>
        <dbReference type="EMBL" id="GAA2257032.1"/>
    </source>
</evidence>
<dbReference type="EMBL" id="BAAART010000183">
    <property type="protein sequence ID" value="GAA2257032.1"/>
    <property type="molecule type" value="Genomic_DNA"/>
</dbReference>
<evidence type="ECO:0000313" key="2">
    <source>
        <dbReference type="Proteomes" id="UP001501474"/>
    </source>
</evidence>
<dbReference type="Proteomes" id="UP001501474">
    <property type="component" value="Unassembled WGS sequence"/>
</dbReference>
<reference evidence="1 2" key="1">
    <citation type="journal article" date="2019" name="Int. J. Syst. Evol. Microbiol.">
        <title>The Global Catalogue of Microorganisms (GCM) 10K type strain sequencing project: providing services to taxonomists for standard genome sequencing and annotation.</title>
        <authorList>
            <consortium name="The Broad Institute Genomics Platform"/>
            <consortium name="The Broad Institute Genome Sequencing Center for Infectious Disease"/>
            <person name="Wu L."/>
            <person name="Ma J."/>
        </authorList>
    </citation>
    <scope>NUCLEOTIDE SEQUENCE [LARGE SCALE GENOMIC DNA]</scope>
    <source>
        <strain evidence="1 2">JCM 3053</strain>
    </source>
</reference>
<gene>
    <name evidence="1" type="ORF">GCM10010104_62750</name>
</gene>
<name>A0ABN3EG39_9ACTN</name>